<dbReference type="InterPro" id="IPR015915">
    <property type="entry name" value="Kelch-typ_b-propeller"/>
</dbReference>
<evidence type="ECO:0000256" key="1">
    <source>
        <dbReference type="ARBA" id="ARBA00022441"/>
    </source>
</evidence>
<feature type="signal peptide" evidence="6">
    <location>
        <begin position="1"/>
        <end position="28"/>
    </location>
</feature>
<protein>
    <recommendedName>
        <fullName evidence="9">Galactose oxidase</fullName>
    </recommendedName>
</protein>
<keyword evidence="5" id="KW-1133">Transmembrane helix</keyword>
<feature type="compositionally biased region" description="Polar residues" evidence="4">
    <location>
        <begin position="406"/>
        <end position="421"/>
    </location>
</feature>
<proteinExistence type="predicted"/>
<reference evidence="7" key="1">
    <citation type="submission" date="2019-10" db="EMBL/GenBank/DDBJ databases">
        <title>Conservation and host-specific expression of non-tandemly repeated heterogenous ribosome RNA gene in arbuscular mycorrhizal fungi.</title>
        <authorList>
            <person name="Maeda T."/>
            <person name="Kobayashi Y."/>
            <person name="Nakagawa T."/>
            <person name="Ezawa T."/>
            <person name="Yamaguchi K."/>
            <person name="Bino T."/>
            <person name="Nishimoto Y."/>
            <person name="Shigenobu S."/>
            <person name="Kawaguchi M."/>
        </authorList>
    </citation>
    <scope>NUCLEOTIDE SEQUENCE</scope>
    <source>
        <strain evidence="7">HR1</strain>
    </source>
</reference>
<accession>A0A8H3MEW6</accession>
<keyword evidence="6" id="KW-0732">Signal</keyword>
<evidence type="ECO:0000256" key="2">
    <source>
        <dbReference type="ARBA" id="ARBA00022737"/>
    </source>
</evidence>
<sequence length="456" mass="50896">MTIMSQKSLMYVTLWLLFQLLLIVEINCQMTVPYKPKQREKHTATLIDDKLYILSGRENSGIDVGKDFFYLEILKSFNTQNLSWKDLSNTNILLPHYGAAAVSGGKNGNTIFLYGGTNETGAMGFSLYLQKESLTGIKDLKGKMYLWGGSDEVDKGFHYVNDMLILDTINLMWAKGSLIGAPAGRSLYVHIYDTINDNWSTKTTLGKIPSGRAGLSAVLGLDGQRVIVYGGTPGNTNYGDLALKDSIYELNLINYEWRIPITSGNIPKRRGYNPSIESDILLLDISDVNNYIWTNEFDLPTSIPSPTTEEPTQPPSSSSSSSPPPSSSNEVTDVSSQPPQPKSTVMIGAIIGSVFGGPLLFFAGFFLYRWNKKKKNSYKNHYNDNQYDHGHVIVQQPKNEYETNHQPKNNKSGQKSTSTTTNDEKLTLQELQQEIQDLKQIILHTSKQSTSSMRNN</sequence>
<feature type="coiled-coil region" evidence="3">
    <location>
        <begin position="421"/>
        <end position="448"/>
    </location>
</feature>
<keyword evidence="5" id="KW-0812">Transmembrane</keyword>
<dbReference type="Proteomes" id="UP000615446">
    <property type="component" value="Unassembled WGS sequence"/>
</dbReference>
<dbReference type="OrthoDB" id="432528at2759"/>
<evidence type="ECO:0000256" key="5">
    <source>
        <dbReference type="SAM" id="Phobius"/>
    </source>
</evidence>
<evidence type="ECO:0008006" key="9">
    <source>
        <dbReference type="Google" id="ProtNLM"/>
    </source>
</evidence>
<evidence type="ECO:0000313" key="8">
    <source>
        <dbReference type="Proteomes" id="UP000615446"/>
    </source>
</evidence>
<dbReference type="SUPFAM" id="SSF50965">
    <property type="entry name" value="Galactose oxidase, central domain"/>
    <property type="match status" value="2"/>
</dbReference>
<feature type="chain" id="PRO_5034583747" description="Galactose oxidase" evidence="6">
    <location>
        <begin position="29"/>
        <end position="456"/>
    </location>
</feature>
<keyword evidence="1" id="KW-0880">Kelch repeat</keyword>
<feature type="transmembrane region" description="Helical" evidence="5">
    <location>
        <begin position="345"/>
        <end position="368"/>
    </location>
</feature>
<feature type="region of interest" description="Disordered" evidence="4">
    <location>
        <begin position="302"/>
        <end position="340"/>
    </location>
</feature>
<dbReference type="PANTHER" id="PTHR46093:SF18">
    <property type="entry name" value="FIBRONECTIN TYPE-III DOMAIN-CONTAINING PROTEIN"/>
    <property type="match status" value="1"/>
</dbReference>
<evidence type="ECO:0000256" key="6">
    <source>
        <dbReference type="SAM" id="SignalP"/>
    </source>
</evidence>
<feature type="compositionally biased region" description="Low complexity" evidence="4">
    <location>
        <begin position="302"/>
        <end position="321"/>
    </location>
</feature>
<keyword evidence="5" id="KW-0472">Membrane</keyword>
<feature type="region of interest" description="Disordered" evidence="4">
    <location>
        <begin position="401"/>
        <end position="421"/>
    </location>
</feature>
<dbReference type="Gene3D" id="2.120.10.80">
    <property type="entry name" value="Kelch-type beta propeller"/>
    <property type="match status" value="2"/>
</dbReference>
<evidence type="ECO:0000256" key="3">
    <source>
        <dbReference type="SAM" id="Coils"/>
    </source>
</evidence>
<keyword evidence="2" id="KW-0677">Repeat</keyword>
<gene>
    <name evidence="7" type="ORF">RCL2_002803900</name>
</gene>
<name>A0A8H3MEW6_9GLOM</name>
<dbReference type="PANTHER" id="PTHR46093">
    <property type="entry name" value="ACYL-COA-BINDING DOMAIN-CONTAINING PROTEIN 5"/>
    <property type="match status" value="1"/>
</dbReference>
<evidence type="ECO:0000313" key="7">
    <source>
        <dbReference type="EMBL" id="GET01640.1"/>
    </source>
</evidence>
<dbReference type="InterPro" id="IPR011043">
    <property type="entry name" value="Gal_Oxase/kelch_b-propeller"/>
</dbReference>
<organism evidence="7 8">
    <name type="scientific">Rhizophagus clarus</name>
    <dbReference type="NCBI Taxonomy" id="94130"/>
    <lineage>
        <taxon>Eukaryota</taxon>
        <taxon>Fungi</taxon>
        <taxon>Fungi incertae sedis</taxon>
        <taxon>Mucoromycota</taxon>
        <taxon>Glomeromycotina</taxon>
        <taxon>Glomeromycetes</taxon>
        <taxon>Glomerales</taxon>
        <taxon>Glomeraceae</taxon>
        <taxon>Rhizophagus</taxon>
    </lineage>
</organism>
<comment type="caution">
    <text evidence="7">The sequence shown here is derived from an EMBL/GenBank/DDBJ whole genome shotgun (WGS) entry which is preliminary data.</text>
</comment>
<dbReference type="EMBL" id="BLAL01000300">
    <property type="protein sequence ID" value="GET01640.1"/>
    <property type="molecule type" value="Genomic_DNA"/>
</dbReference>
<dbReference type="AlphaFoldDB" id="A0A8H3MEW6"/>
<evidence type="ECO:0000256" key="4">
    <source>
        <dbReference type="SAM" id="MobiDB-lite"/>
    </source>
</evidence>
<keyword evidence="3" id="KW-0175">Coiled coil</keyword>